<dbReference type="InterPro" id="IPR001424">
    <property type="entry name" value="SOD_Cu_Zn_dom"/>
</dbReference>
<comment type="cofactor">
    <cofactor evidence="2">
        <name>Zn(2+)</name>
        <dbReference type="ChEBI" id="CHEBI:29105"/>
    </cofactor>
    <text evidence="2">Binds 1 zinc ion per subunit.</text>
</comment>
<dbReference type="OrthoDB" id="5431326at2"/>
<dbReference type="GO" id="GO:0004784">
    <property type="term" value="F:superoxide dismutase activity"/>
    <property type="evidence" value="ECO:0007669"/>
    <property type="project" value="UniProtKB-EC"/>
</dbReference>
<dbReference type="CDD" id="cd00305">
    <property type="entry name" value="Cu-Zn_Superoxide_Dismutase"/>
    <property type="match status" value="1"/>
</dbReference>
<gene>
    <name evidence="5" type="ORF">MOMA_08946</name>
</gene>
<proteinExistence type="inferred from homology"/>
<evidence type="ECO:0000256" key="3">
    <source>
        <dbReference type="SAM" id="SignalP"/>
    </source>
</evidence>
<dbReference type="InterPro" id="IPR018152">
    <property type="entry name" value="SOD_Cu/Zn_BS"/>
</dbReference>
<dbReference type="AlphaFoldDB" id="L2F885"/>
<dbReference type="GO" id="GO:0005507">
    <property type="term" value="F:copper ion binding"/>
    <property type="evidence" value="ECO:0007669"/>
    <property type="project" value="InterPro"/>
</dbReference>
<dbReference type="eggNOG" id="COG2032">
    <property type="taxonomic scope" value="Bacteria"/>
</dbReference>
<protein>
    <recommendedName>
        <fullName evidence="2">Superoxide dismutase [Cu-Zn]</fullName>
        <ecNumber evidence="2">1.15.1.1</ecNumber>
    </recommendedName>
</protein>
<feature type="chain" id="PRO_5003958297" description="Superoxide dismutase [Cu-Zn]" evidence="3">
    <location>
        <begin position="22"/>
        <end position="184"/>
    </location>
</feature>
<keyword evidence="2" id="KW-0862">Zinc</keyword>
<comment type="catalytic activity">
    <reaction evidence="2">
        <text>2 superoxide + 2 H(+) = H2O2 + O2</text>
        <dbReference type="Rhea" id="RHEA:20696"/>
        <dbReference type="ChEBI" id="CHEBI:15378"/>
        <dbReference type="ChEBI" id="CHEBI:15379"/>
        <dbReference type="ChEBI" id="CHEBI:16240"/>
        <dbReference type="ChEBI" id="CHEBI:18421"/>
        <dbReference type="EC" id="1.15.1.1"/>
    </reaction>
</comment>
<dbReference type="Proteomes" id="UP000023795">
    <property type="component" value="Unassembled WGS sequence"/>
</dbReference>
<dbReference type="InterPro" id="IPR036423">
    <property type="entry name" value="SOD-like_Cu/Zn_dom_sf"/>
</dbReference>
<evidence type="ECO:0000313" key="5">
    <source>
        <dbReference type="EMBL" id="ELA08673.1"/>
    </source>
</evidence>
<comment type="cofactor">
    <cofactor evidence="2">
        <name>Cu cation</name>
        <dbReference type="ChEBI" id="CHEBI:23378"/>
    </cofactor>
    <text evidence="2">Binds 1 copper ion per subunit.</text>
</comment>
<dbReference type="PRINTS" id="PR00068">
    <property type="entry name" value="CUZNDISMTASE"/>
</dbReference>
<dbReference type="PROSITE" id="PS00332">
    <property type="entry name" value="SOD_CU_ZN_2"/>
    <property type="match status" value="1"/>
</dbReference>
<dbReference type="STRING" id="1230338.MOMA_08946"/>
<evidence type="ECO:0000256" key="1">
    <source>
        <dbReference type="ARBA" id="ARBA00010457"/>
    </source>
</evidence>
<name>L2F885_9GAMM</name>
<comment type="similarity">
    <text evidence="1 2">Belongs to the Cu-Zn superoxide dismutase family.</text>
</comment>
<dbReference type="RefSeq" id="WP_009502231.1">
    <property type="nucleotide sequence ID" value="NZ_ANIN01000002.1"/>
</dbReference>
<accession>L2F885</accession>
<dbReference type="InterPro" id="IPR024134">
    <property type="entry name" value="SOD_Cu/Zn_/chaperone"/>
</dbReference>
<dbReference type="EC" id="1.15.1.1" evidence="2"/>
<organism evidence="5 6">
    <name type="scientific">Moraxella macacae 0408225</name>
    <dbReference type="NCBI Taxonomy" id="1230338"/>
    <lineage>
        <taxon>Bacteria</taxon>
        <taxon>Pseudomonadati</taxon>
        <taxon>Pseudomonadota</taxon>
        <taxon>Gammaproteobacteria</taxon>
        <taxon>Moraxellales</taxon>
        <taxon>Moraxellaceae</taxon>
        <taxon>Moraxella</taxon>
    </lineage>
</organism>
<keyword evidence="3" id="KW-0732">Signal</keyword>
<evidence type="ECO:0000256" key="2">
    <source>
        <dbReference type="RuleBase" id="RU000393"/>
    </source>
</evidence>
<evidence type="ECO:0000313" key="6">
    <source>
        <dbReference type="Proteomes" id="UP000023795"/>
    </source>
</evidence>
<dbReference type="PANTHER" id="PTHR10003">
    <property type="entry name" value="SUPEROXIDE DISMUTASE CU-ZN -RELATED"/>
    <property type="match status" value="1"/>
</dbReference>
<feature type="domain" description="Superoxide dismutase copper/zinc binding" evidence="4">
    <location>
        <begin position="54"/>
        <end position="183"/>
    </location>
</feature>
<dbReference type="PATRIC" id="fig|1230338.3.peg.1922"/>
<evidence type="ECO:0000259" key="4">
    <source>
        <dbReference type="Pfam" id="PF00080"/>
    </source>
</evidence>
<feature type="signal peptide" evidence="3">
    <location>
        <begin position="1"/>
        <end position="21"/>
    </location>
</feature>
<dbReference type="PROSITE" id="PS51257">
    <property type="entry name" value="PROKAR_LIPOPROTEIN"/>
    <property type="match status" value="1"/>
</dbReference>
<keyword evidence="2" id="KW-0560">Oxidoreductase</keyword>
<reference evidence="5 6" key="1">
    <citation type="journal article" date="2013" name="Genome Announc.">
        <title>Genome Sequence of Moraxella macacae 0408225, a Novel Bacterial Species Isolated from a Cynomolgus Macaque with Epistaxis.</title>
        <authorList>
            <person name="Ladner J.T."/>
            <person name="Whitehouse C.A."/>
            <person name="Koroleva G.I."/>
            <person name="Palacios G.F."/>
        </authorList>
    </citation>
    <scope>NUCLEOTIDE SEQUENCE [LARGE SCALE GENOMIC DNA]</scope>
    <source>
        <strain evidence="5 6">0408225</strain>
    </source>
</reference>
<dbReference type="Gene3D" id="2.60.40.200">
    <property type="entry name" value="Superoxide dismutase, copper/zinc binding domain"/>
    <property type="match status" value="1"/>
</dbReference>
<dbReference type="EMBL" id="ANIN01000002">
    <property type="protein sequence ID" value="ELA08673.1"/>
    <property type="molecule type" value="Genomic_DNA"/>
</dbReference>
<comment type="function">
    <text evidence="2">Destroys radicals which are normally produced within the cells and which are toxic to biological systems.</text>
</comment>
<keyword evidence="2" id="KW-0186">Copper</keyword>
<keyword evidence="6" id="KW-1185">Reference proteome</keyword>
<keyword evidence="2" id="KW-0479">Metal-binding</keyword>
<dbReference type="SUPFAM" id="SSF49329">
    <property type="entry name" value="Cu,Zn superoxide dismutase-like"/>
    <property type="match status" value="1"/>
</dbReference>
<sequence>MKKVLSMVVLLTALTGCQTFVGTFENAHHKPKDLGKPPVLTAMLYSTDGNMTPHGSVNFYNTDQGVQAYGEVTKLMPNHTYAMHIHEKGKCGNNGEDSGGHFNPYNTKHGHPYAIDSHAGDMPNITADITGIALVNFVNKKISTNQTAMNDIHNRAIIIHAKSDDYVSQPAGNAGDRVVCGVIK</sequence>
<comment type="caution">
    <text evidence="5">The sequence shown here is derived from an EMBL/GenBank/DDBJ whole genome shotgun (WGS) entry which is preliminary data.</text>
</comment>
<dbReference type="Pfam" id="PF00080">
    <property type="entry name" value="Sod_Cu"/>
    <property type="match status" value="1"/>
</dbReference>